<evidence type="ECO:0000256" key="1">
    <source>
        <dbReference type="SAM" id="SignalP"/>
    </source>
</evidence>
<dbReference type="InterPro" id="IPR007280">
    <property type="entry name" value="Peptidase_C_arc/bac"/>
</dbReference>
<feature type="chain" id="PRO_5003034527" evidence="1">
    <location>
        <begin position="32"/>
        <end position="264"/>
    </location>
</feature>
<dbReference type="KEGG" id="psl:Psta_4129"/>
<accession>D2R346</accession>
<feature type="signal peptide" evidence="1">
    <location>
        <begin position="1"/>
        <end position="31"/>
    </location>
</feature>
<gene>
    <name evidence="3" type="ordered locus">Psta_4129</name>
</gene>
<dbReference type="Gene3D" id="2.60.120.380">
    <property type="match status" value="1"/>
</dbReference>
<evidence type="ECO:0000313" key="4">
    <source>
        <dbReference type="Proteomes" id="UP000001887"/>
    </source>
</evidence>
<dbReference type="HOGENOM" id="CLU_1053151_0_0_0"/>
<name>D2R346_PIRSD</name>
<dbReference type="Proteomes" id="UP000001887">
    <property type="component" value="Chromosome"/>
</dbReference>
<feature type="domain" description="Peptidase C-terminal archaeal/bacterial" evidence="2">
    <location>
        <begin position="174"/>
        <end position="240"/>
    </location>
</feature>
<dbReference type="EMBL" id="CP001848">
    <property type="protein sequence ID" value="ADB18779.1"/>
    <property type="molecule type" value="Genomic_DNA"/>
</dbReference>
<dbReference type="STRING" id="530564.Psta_4129"/>
<evidence type="ECO:0000259" key="2">
    <source>
        <dbReference type="Pfam" id="PF04151"/>
    </source>
</evidence>
<organism evidence="3 4">
    <name type="scientific">Pirellula staleyi (strain ATCC 27377 / DSM 6068 / ICPB 4128)</name>
    <name type="common">Pirella staleyi</name>
    <dbReference type="NCBI Taxonomy" id="530564"/>
    <lineage>
        <taxon>Bacteria</taxon>
        <taxon>Pseudomonadati</taxon>
        <taxon>Planctomycetota</taxon>
        <taxon>Planctomycetia</taxon>
        <taxon>Pirellulales</taxon>
        <taxon>Pirellulaceae</taxon>
        <taxon>Pirellula</taxon>
    </lineage>
</organism>
<evidence type="ECO:0000313" key="3">
    <source>
        <dbReference type="EMBL" id="ADB18779.1"/>
    </source>
</evidence>
<keyword evidence="4" id="KW-1185">Reference proteome</keyword>
<proteinExistence type="predicted"/>
<dbReference type="SUPFAM" id="SSF89260">
    <property type="entry name" value="Collagen-binding domain"/>
    <property type="match status" value="1"/>
</dbReference>
<dbReference type="OrthoDB" id="237792at2"/>
<keyword evidence="1" id="KW-0732">Signal</keyword>
<reference evidence="3 4" key="1">
    <citation type="journal article" date="2009" name="Stand. Genomic Sci.">
        <title>Complete genome sequence of Pirellula staleyi type strain (ATCC 27377).</title>
        <authorList>
            <person name="Clum A."/>
            <person name="Tindall B.J."/>
            <person name="Sikorski J."/>
            <person name="Ivanova N."/>
            <person name="Mavrommatis K."/>
            <person name="Lucas S."/>
            <person name="Glavina del Rio T."/>
            <person name="Nolan M."/>
            <person name="Chen F."/>
            <person name="Tice H."/>
            <person name="Pitluck S."/>
            <person name="Cheng J.F."/>
            <person name="Chertkov O."/>
            <person name="Brettin T."/>
            <person name="Han C."/>
            <person name="Detter J.C."/>
            <person name="Kuske C."/>
            <person name="Bruce D."/>
            <person name="Goodwin L."/>
            <person name="Ovchinikova G."/>
            <person name="Pati A."/>
            <person name="Mikhailova N."/>
            <person name="Chen A."/>
            <person name="Palaniappan K."/>
            <person name="Land M."/>
            <person name="Hauser L."/>
            <person name="Chang Y.J."/>
            <person name="Jeffries C.D."/>
            <person name="Chain P."/>
            <person name="Rohde M."/>
            <person name="Goker M."/>
            <person name="Bristow J."/>
            <person name="Eisen J.A."/>
            <person name="Markowitz V."/>
            <person name="Hugenholtz P."/>
            <person name="Kyrpides N.C."/>
            <person name="Klenk H.P."/>
            <person name="Lapidus A."/>
        </authorList>
    </citation>
    <scope>NUCLEOTIDE SEQUENCE [LARGE SCALE GENOMIC DNA]</scope>
    <source>
        <strain evidence="4">ATCC 27377 / DSM 6068 / ICPB 4128</strain>
    </source>
</reference>
<dbReference type="AlphaFoldDB" id="D2R346"/>
<protein>
    <submittedName>
        <fullName evidence="3">Peptidase domain protein</fullName>
    </submittedName>
</protein>
<dbReference type="Pfam" id="PF04151">
    <property type="entry name" value="PPC"/>
    <property type="match status" value="1"/>
</dbReference>
<sequence precursor="true">MLSIASRASRSLAAVAAAPLLAAIFSATLPAQEPQSAPVVLFVRPLVVTPGEMVTLDIRGQHLQNTKQVQLRSGDFSQDLPVKKQEEAKPPDRVAPNLHGDYRVEAELKLPDDFAADQFELTIECDKGKTAPLSVRVLKTDQLLKEVEPNDGFRQSQAMELGKFIVASIHRQHDVDVFRIELKAGQKYKVDVEAAARGSVADLQLQLFSENGALLATSDDRSATSRDPELTFSPTSDGPILISLIDATDRGSDLHPYLLRVTPQ</sequence>
<dbReference type="eggNOG" id="COG2319">
    <property type="taxonomic scope" value="Bacteria"/>
</dbReference>